<keyword evidence="3" id="KW-1185">Reference proteome</keyword>
<feature type="chain" id="PRO_5003187334" evidence="1">
    <location>
        <begin position="22"/>
        <end position="256"/>
    </location>
</feature>
<feature type="signal peptide" evidence="1">
    <location>
        <begin position="1"/>
        <end position="21"/>
    </location>
</feature>
<sequence length="256" mass="28874">MNWIPTIPFICLLLSSSIADAQEKELAVDPDLAKNAEKYEVKYKAYRVGSMPRYRFGSFKVVAGKAGWTQTSRLSKIWSTEVKLLSENKSHFNLVNGQGDTARVSTFFYVSTQYEESITLFSSSFINLAIGEDGNFKEEALFTASISLDSVHDEWLLRLNAVENESQYIETYSLLTNGVRKIVLKHIYTDFKKGFFNAPALGYEFWEAGEAIGAVKYFPGKMGYNAVWLRKKISEDEKLLLAAAATTILFLKSTND</sequence>
<protein>
    <submittedName>
        <fullName evidence="2">Uncharacterized protein</fullName>
    </submittedName>
</protein>
<keyword evidence="1" id="KW-0732">Signal</keyword>
<dbReference type="EMBL" id="CP002349">
    <property type="protein sequence ID" value="ADR23047.1"/>
    <property type="molecule type" value="Genomic_DNA"/>
</dbReference>
<dbReference type="KEGG" id="mtt:Ftrac_3072"/>
<proteinExistence type="predicted"/>
<dbReference type="AlphaFoldDB" id="E4TU25"/>
<dbReference type="HOGENOM" id="CLU_1085044_0_0_10"/>
<reference evidence="2 3" key="1">
    <citation type="journal article" date="2011" name="Stand. Genomic Sci.">
        <title>Complete genome sequence of Marivirga tractuosa type strain (H-43).</title>
        <authorList>
            <person name="Pagani I."/>
            <person name="Chertkov O."/>
            <person name="Lapidus A."/>
            <person name="Lucas S."/>
            <person name="Del Rio T.G."/>
            <person name="Tice H."/>
            <person name="Copeland A."/>
            <person name="Cheng J.F."/>
            <person name="Nolan M."/>
            <person name="Saunders E."/>
            <person name="Pitluck S."/>
            <person name="Held B."/>
            <person name="Goodwin L."/>
            <person name="Liolios K."/>
            <person name="Ovchinikova G."/>
            <person name="Ivanova N."/>
            <person name="Mavromatis K."/>
            <person name="Pati A."/>
            <person name="Chen A."/>
            <person name="Palaniappan K."/>
            <person name="Land M."/>
            <person name="Hauser L."/>
            <person name="Jeffries C.D."/>
            <person name="Detter J.C."/>
            <person name="Han C."/>
            <person name="Tapia R."/>
            <person name="Ngatchou-Djao O.D."/>
            <person name="Rohde M."/>
            <person name="Goker M."/>
            <person name="Spring S."/>
            <person name="Sikorski J."/>
            <person name="Woyke T."/>
            <person name="Bristow J."/>
            <person name="Eisen J.A."/>
            <person name="Markowitz V."/>
            <person name="Hugenholtz P."/>
            <person name="Klenk H.P."/>
            <person name="Kyrpides N.C."/>
        </authorList>
    </citation>
    <scope>NUCLEOTIDE SEQUENCE [LARGE SCALE GENOMIC DNA]</scope>
    <source>
        <strain evidence="3">ATCC 23168 / DSM 4126 / NBRC 15989 / NCIMB 1408 / VKM B-1430 / H-43</strain>
    </source>
</reference>
<dbReference type="OrthoDB" id="1495302at2"/>
<name>E4TU25_MARTH</name>
<evidence type="ECO:0000313" key="2">
    <source>
        <dbReference type="EMBL" id="ADR23047.1"/>
    </source>
</evidence>
<accession>E4TU25</accession>
<evidence type="ECO:0000313" key="3">
    <source>
        <dbReference type="Proteomes" id="UP000008720"/>
    </source>
</evidence>
<gene>
    <name evidence="2" type="ordered locus">Ftrac_3072</name>
</gene>
<dbReference type="RefSeq" id="WP_013455190.1">
    <property type="nucleotide sequence ID" value="NC_014759.1"/>
</dbReference>
<organism evidence="2 3">
    <name type="scientific">Marivirga tractuosa (strain ATCC 23168 / DSM 4126 / NBRC 15989 / NCIMB 1408 / VKM B-1430 / H-43)</name>
    <name type="common">Microscilla tractuosa</name>
    <name type="synonym">Flexibacter tractuosus</name>
    <dbReference type="NCBI Taxonomy" id="643867"/>
    <lineage>
        <taxon>Bacteria</taxon>
        <taxon>Pseudomonadati</taxon>
        <taxon>Bacteroidota</taxon>
        <taxon>Cytophagia</taxon>
        <taxon>Cytophagales</taxon>
        <taxon>Marivirgaceae</taxon>
        <taxon>Marivirga</taxon>
    </lineage>
</organism>
<dbReference type="Proteomes" id="UP000008720">
    <property type="component" value="Chromosome"/>
</dbReference>
<evidence type="ECO:0000256" key="1">
    <source>
        <dbReference type="SAM" id="SignalP"/>
    </source>
</evidence>